<dbReference type="PANTHER" id="PTHR44196:SF1">
    <property type="entry name" value="DEHYDROGENASE_REDUCTASE SDR FAMILY MEMBER 7B"/>
    <property type="match status" value="1"/>
</dbReference>
<dbReference type="AlphaFoldDB" id="A0A917FSW4"/>
<dbReference type="PRINTS" id="PR00081">
    <property type="entry name" value="GDHRDH"/>
</dbReference>
<dbReference type="InterPro" id="IPR002347">
    <property type="entry name" value="SDR_fam"/>
</dbReference>
<accession>A0A917FSW4</accession>
<evidence type="ECO:0000313" key="5">
    <source>
        <dbReference type="EMBL" id="GGF98982.1"/>
    </source>
</evidence>
<comment type="caution">
    <text evidence="5">The sequence shown here is derived from an EMBL/GenBank/DDBJ whole genome shotgun (WGS) entry which is preliminary data.</text>
</comment>
<reference evidence="5" key="2">
    <citation type="submission" date="2020-09" db="EMBL/GenBank/DDBJ databases">
        <authorList>
            <person name="Sun Q."/>
            <person name="Zhou Y."/>
        </authorList>
    </citation>
    <scope>NUCLEOTIDE SEQUENCE</scope>
    <source>
        <strain evidence="5">CGMCC 1.12987</strain>
    </source>
</reference>
<feature type="domain" description="Ketoreductase" evidence="4">
    <location>
        <begin position="5"/>
        <end position="186"/>
    </location>
</feature>
<sequence length="257" mass="28373">MLKGKKVLITGATSGIGLLTASMLLERGAFPIITGRNETKLREASASLRGKYGVHKLDVTDEQQVALAFERITLEYGEIDVLINNAGFAWFEPISDAPLEHYEQMMDTNYMGMVRCTKAVLPHFMRRKQGHIVNIASIAGKIGSPKSTGYSATKHAVLGFTNALRMELEGTGIAVSAVNPGPIDTPFFNVADPSGTYVNNIKWFMMPPERVAKTVIKVIERRVPEVDLPRMAAIGIKLFQLFPRLSNRVAAKWLNKK</sequence>
<evidence type="ECO:0000313" key="6">
    <source>
        <dbReference type="Proteomes" id="UP000644756"/>
    </source>
</evidence>
<dbReference type="GO" id="GO:0008206">
    <property type="term" value="P:bile acid metabolic process"/>
    <property type="evidence" value="ECO:0007669"/>
    <property type="project" value="UniProtKB-ARBA"/>
</dbReference>
<dbReference type="Pfam" id="PF00106">
    <property type="entry name" value="adh_short"/>
    <property type="match status" value="1"/>
</dbReference>
<reference evidence="5" key="1">
    <citation type="journal article" date="2014" name="Int. J. Syst. Evol. Microbiol.">
        <title>Complete genome sequence of Corynebacterium casei LMG S-19264T (=DSM 44701T), isolated from a smear-ripened cheese.</title>
        <authorList>
            <consortium name="US DOE Joint Genome Institute (JGI-PGF)"/>
            <person name="Walter F."/>
            <person name="Albersmeier A."/>
            <person name="Kalinowski J."/>
            <person name="Ruckert C."/>
        </authorList>
    </citation>
    <scope>NUCLEOTIDE SEQUENCE</scope>
    <source>
        <strain evidence="5">CGMCC 1.12987</strain>
    </source>
</reference>
<dbReference type="Gene3D" id="3.40.50.720">
    <property type="entry name" value="NAD(P)-binding Rossmann-like Domain"/>
    <property type="match status" value="1"/>
</dbReference>
<gene>
    <name evidence="5" type="ORF">GCM10010916_15320</name>
</gene>
<dbReference type="SMART" id="SM00822">
    <property type="entry name" value="PKS_KR"/>
    <property type="match status" value="1"/>
</dbReference>
<evidence type="ECO:0000256" key="2">
    <source>
        <dbReference type="ARBA" id="ARBA00023002"/>
    </source>
</evidence>
<name>A0A917FSW4_9BACL</name>
<dbReference type="GO" id="GO:0016020">
    <property type="term" value="C:membrane"/>
    <property type="evidence" value="ECO:0007669"/>
    <property type="project" value="TreeGrafter"/>
</dbReference>
<proteinExistence type="inferred from homology"/>
<keyword evidence="6" id="KW-1185">Reference proteome</keyword>
<dbReference type="PRINTS" id="PR00080">
    <property type="entry name" value="SDRFAMILY"/>
</dbReference>
<evidence type="ECO:0000256" key="3">
    <source>
        <dbReference type="RuleBase" id="RU000363"/>
    </source>
</evidence>
<dbReference type="InterPro" id="IPR020904">
    <property type="entry name" value="Sc_DH/Rdtase_CS"/>
</dbReference>
<keyword evidence="2" id="KW-0560">Oxidoreductase</keyword>
<dbReference type="Proteomes" id="UP000644756">
    <property type="component" value="Unassembled WGS sequence"/>
</dbReference>
<organism evidence="5 6">
    <name type="scientific">Paenibacillus abyssi</name>
    <dbReference type="NCBI Taxonomy" id="1340531"/>
    <lineage>
        <taxon>Bacteria</taxon>
        <taxon>Bacillati</taxon>
        <taxon>Bacillota</taxon>
        <taxon>Bacilli</taxon>
        <taxon>Bacillales</taxon>
        <taxon>Paenibacillaceae</taxon>
        <taxon>Paenibacillus</taxon>
    </lineage>
</organism>
<protein>
    <submittedName>
        <fullName evidence="5">Oxidoreductase</fullName>
    </submittedName>
</protein>
<dbReference type="EMBL" id="BMGR01000004">
    <property type="protein sequence ID" value="GGF98982.1"/>
    <property type="molecule type" value="Genomic_DNA"/>
</dbReference>
<dbReference type="InterPro" id="IPR057326">
    <property type="entry name" value="KR_dom"/>
</dbReference>
<dbReference type="PROSITE" id="PS00061">
    <property type="entry name" value="ADH_SHORT"/>
    <property type="match status" value="1"/>
</dbReference>
<evidence type="ECO:0000259" key="4">
    <source>
        <dbReference type="SMART" id="SM00822"/>
    </source>
</evidence>
<dbReference type="SUPFAM" id="SSF51735">
    <property type="entry name" value="NAD(P)-binding Rossmann-fold domains"/>
    <property type="match status" value="1"/>
</dbReference>
<dbReference type="PANTHER" id="PTHR44196">
    <property type="entry name" value="DEHYDROGENASE/REDUCTASE SDR FAMILY MEMBER 7B"/>
    <property type="match status" value="1"/>
</dbReference>
<dbReference type="RefSeq" id="WP_188530470.1">
    <property type="nucleotide sequence ID" value="NZ_BMGR01000004.1"/>
</dbReference>
<dbReference type="InterPro" id="IPR036291">
    <property type="entry name" value="NAD(P)-bd_dom_sf"/>
</dbReference>
<dbReference type="FunFam" id="3.40.50.720:FF:000084">
    <property type="entry name" value="Short-chain dehydrogenase reductase"/>
    <property type="match status" value="1"/>
</dbReference>
<dbReference type="GO" id="GO:0016491">
    <property type="term" value="F:oxidoreductase activity"/>
    <property type="evidence" value="ECO:0007669"/>
    <property type="project" value="UniProtKB-KW"/>
</dbReference>
<evidence type="ECO:0000256" key="1">
    <source>
        <dbReference type="ARBA" id="ARBA00006484"/>
    </source>
</evidence>
<dbReference type="PIRSF" id="PIRSF000126">
    <property type="entry name" value="11-beta-HSD1"/>
    <property type="match status" value="1"/>
</dbReference>
<comment type="similarity">
    <text evidence="1 3">Belongs to the short-chain dehydrogenases/reductases (SDR) family.</text>
</comment>